<dbReference type="EMBL" id="JACGCM010001726">
    <property type="protein sequence ID" value="KAF6150716.1"/>
    <property type="molecule type" value="Genomic_DNA"/>
</dbReference>
<keyword evidence="1" id="KW-0472">Membrane</keyword>
<evidence type="ECO:0000313" key="3">
    <source>
        <dbReference type="Proteomes" id="UP000541444"/>
    </source>
</evidence>
<sequence length="113" mass="13386">MIFLLFSYLGGQLKIENLCMEIYNLCSCHRNMRVHCDLKPENSTSSRYLHSIYFLSITFHLLPFIYRKAFIYILLQIMLLLVYEIHLQITHMPMSCINFCKIDCNSLLLNRGS</sequence>
<reference evidence="2 3" key="1">
    <citation type="journal article" date="2020" name="IScience">
        <title>Genome Sequencing of the Endangered Kingdonia uniflora (Circaeasteraceae, Ranunculales) Reveals Potential Mechanisms of Evolutionary Specialization.</title>
        <authorList>
            <person name="Sun Y."/>
            <person name="Deng T."/>
            <person name="Zhang A."/>
            <person name="Moore M.J."/>
            <person name="Landis J.B."/>
            <person name="Lin N."/>
            <person name="Zhang H."/>
            <person name="Zhang X."/>
            <person name="Huang J."/>
            <person name="Zhang X."/>
            <person name="Sun H."/>
            <person name="Wang H."/>
        </authorList>
    </citation>
    <scope>NUCLEOTIDE SEQUENCE [LARGE SCALE GENOMIC DNA]</scope>
    <source>
        <strain evidence="2">TB1705</strain>
        <tissue evidence="2">Leaf</tissue>
    </source>
</reference>
<dbReference type="Proteomes" id="UP000541444">
    <property type="component" value="Unassembled WGS sequence"/>
</dbReference>
<keyword evidence="1" id="KW-1133">Transmembrane helix</keyword>
<feature type="transmembrane region" description="Helical" evidence="1">
    <location>
        <begin position="71"/>
        <end position="89"/>
    </location>
</feature>
<keyword evidence="1" id="KW-0812">Transmembrane</keyword>
<protein>
    <submittedName>
        <fullName evidence="2">Uncharacterized protein</fullName>
    </submittedName>
</protein>
<proteinExistence type="predicted"/>
<gene>
    <name evidence="2" type="ORF">GIB67_020799</name>
</gene>
<name>A0A7J7M777_9MAGN</name>
<accession>A0A7J7M777</accession>
<comment type="caution">
    <text evidence="2">The sequence shown here is derived from an EMBL/GenBank/DDBJ whole genome shotgun (WGS) entry which is preliminary data.</text>
</comment>
<keyword evidence="3" id="KW-1185">Reference proteome</keyword>
<evidence type="ECO:0000256" key="1">
    <source>
        <dbReference type="SAM" id="Phobius"/>
    </source>
</evidence>
<evidence type="ECO:0000313" key="2">
    <source>
        <dbReference type="EMBL" id="KAF6150716.1"/>
    </source>
</evidence>
<dbReference type="AlphaFoldDB" id="A0A7J7M777"/>
<organism evidence="2 3">
    <name type="scientific">Kingdonia uniflora</name>
    <dbReference type="NCBI Taxonomy" id="39325"/>
    <lineage>
        <taxon>Eukaryota</taxon>
        <taxon>Viridiplantae</taxon>
        <taxon>Streptophyta</taxon>
        <taxon>Embryophyta</taxon>
        <taxon>Tracheophyta</taxon>
        <taxon>Spermatophyta</taxon>
        <taxon>Magnoliopsida</taxon>
        <taxon>Ranunculales</taxon>
        <taxon>Circaeasteraceae</taxon>
        <taxon>Kingdonia</taxon>
    </lineage>
</organism>